<organism evidence="2 3">
    <name type="scientific">Caenorhabditis bovis</name>
    <dbReference type="NCBI Taxonomy" id="2654633"/>
    <lineage>
        <taxon>Eukaryota</taxon>
        <taxon>Metazoa</taxon>
        <taxon>Ecdysozoa</taxon>
        <taxon>Nematoda</taxon>
        <taxon>Chromadorea</taxon>
        <taxon>Rhabditida</taxon>
        <taxon>Rhabditina</taxon>
        <taxon>Rhabditomorpha</taxon>
        <taxon>Rhabditoidea</taxon>
        <taxon>Rhabditidae</taxon>
        <taxon>Peloderinae</taxon>
        <taxon>Caenorhabditis</taxon>
    </lineage>
</organism>
<keyword evidence="1" id="KW-0175">Coiled coil</keyword>
<dbReference type="Proteomes" id="UP000494206">
    <property type="component" value="Unassembled WGS sequence"/>
</dbReference>
<comment type="caution">
    <text evidence="2">The sequence shown here is derived from an EMBL/GenBank/DDBJ whole genome shotgun (WGS) entry which is preliminary data.</text>
</comment>
<protein>
    <submittedName>
        <fullName evidence="2">Uncharacterized protein</fullName>
    </submittedName>
</protein>
<evidence type="ECO:0000256" key="1">
    <source>
        <dbReference type="SAM" id="Coils"/>
    </source>
</evidence>
<keyword evidence="3" id="KW-1185">Reference proteome</keyword>
<reference evidence="2 3" key="1">
    <citation type="submission" date="2020-04" db="EMBL/GenBank/DDBJ databases">
        <authorList>
            <person name="Laetsch R D."/>
            <person name="Stevens L."/>
            <person name="Kumar S."/>
            <person name="Blaxter L. M."/>
        </authorList>
    </citation>
    <scope>NUCLEOTIDE SEQUENCE [LARGE SCALE GENOMIC DNA]</scope>
</reference>
<dbReference type="OrthoDB" id="5809659at2759"/>
<sequence length="237" mass="27507">MSLKRAVPLLRALRLTANSANRSIENVKYFSNVCPVRLASTASPTNIQEVQNAKSELPPTEILLKVDWLLQNLTPLVLKSNVRNFIDICHDDVVFEDRIFKYNLTGRQALMSHIAKIRLYYRYLSPFNKTEWIGSCVYENEDAVVVLWRLSTLDSNFLAYFPSFITKREQKIITKEGALDVHVDKEGRVRRIVNRMITASDREGAKSLAKLKAEQEEARIKAEEKEMRREFDRQYHS</sequence>
<dbReference type="AlphaFoldDB" id="A0A8S1FAP1"/>
<evidence type="ECO:0000313" key="2">
    <source>
        <dbReference type="EMBL" id="CAB3410926.1"/>
    </source>
</evidence>
<feature type="coiled-coil region" evidence="1">
    <location>
        <begin position="205"/>
        <end position="233"/>
    </location>
</feature>
<evidence type="ECO:0000313" key="3">
    <source>
        <dbReference type="Proteomes" id="UP000494206"/>
    </source>
</evidence>
<proteinExistence type="predicted"/>
<dbReference type="EMBL" id="CADEPM010000012">
    <property type="protein sequence ID" value="CAB3410926.1"/>
    <property type="molecule type" value="Genomic_DNA"/>
</dbReference>
<name>A0A8S1FAP1_9PELO</name>
<gene>
    <name evidence="2" type="ORF">CBOVIS_LOCUS12375</name>
</gene>
<dbReference type="InterPro" id="IPR032710">
    <property type="entry name" value="NTF2-like_dom_sf"/>
</dbReference>
<dbReference type="SUPFAM" id="SSF54427">
    <property type="entry name" value="NTF2-like"/>
    <property type="match status" value="1"/>
</dbReference>
<accession>A0A8S1FAP1</accession>